<keyword evidence="3" id="KW-1185">Reference proteome</keyword>
<reference evidence="2 3" key="1">
    <citation type="submission" date="2010-12" db="EMBL/GenBank/DDBJ databases">
        <title>Whole genome sequence of Acidiphilium multivorum AIU301.</title>
        <authorList>
            <person name="Narita-Yamada S."/>
            <person name="Nakamura S."/>
            <person name="Ito N."/>
            <person name="Takarada H."/>
            <person name="Katano Y."/>
            <person name="Nakazawa H."/>
            <person name="Hosoyama A."/>
            <person name="Yamada R."/>
            <person name="Fujita N."/>
        </authorList>
    </citation>
    <scope>NUCLEOTIDE SEQUENCE [LARGE SCALE GENOMIC DNA]</scope>
    <source>
        <strain evidence="3">DSM 11245 / JCM 8867 / AIU301</strain>
    </source>
</reference>
<feature type="transmembrane region" description="Helical" evidence="1">
    <location>
        <begin position="404"/>
        <end position="423"/>
    </location>
</feature>
<dbReference type="Proteomes" id="UP000007100">
    <property type="component" value="Chromosome"/>
</dbReference>
<dbReference type="HOGENOM" id="CLU_449530_0_0_5"/>
<feature type="transmembrane region" description="Helical" evidence="1">
    <location>
        <begin position="344"/>
        <end position="363"/>
    </location>
</feature>
<evidence type="ECO:0008006" key="4">
    <source>
        <dbReference type="Google" id="ProtNLM"/>
    </source>
</evidence>
<proteinExistence type="predicted"/>
<evidence type="ECO:0000256" key="1">
    <source>
        <dbReference type="SAM" id="Phobius"/>
    </source>
</evidence>
<feature type="transmembrane region" description="Helical" evidence="1">
    <location>
        <begin position="297"/>
        <end position="324"/>
    </location>
</feature>
<feature type="transmembrane region" description="Helical" evidence="1">
    <location>
        <begin position="265"/>
        <end position="285"/>
    </location>
</feature>
<feature type="transmembrane region" description="Helical" evidence="1">
    <location>
        <begin position="231"/>
        <end position="249"/>
    </location>
</feature>
<feature type="transmembrane region" description="Helical" evidence="1">
    <location>
        <begin position="109"/>
        <end position="131"/>
    </location>
</feature>
<feature type="transmembrane region" description="Helical" evidence="1">
    <location>
        <begin position="137"/>
        <end position="154"/>
    </location>
</feature>
<name>F0J477_ACIMA</name>
<keyword evidence="1" id="KW-0812">Transmembrane</keyword>
<keyword evidence="1" id="KW-1133">Transmembrane helix</keyword>
<organism evidence="2 3">
    <name type="scientific">Acidiphilium multivorum (strain DSM 11245 / JCM 8867 / NBRC 100883 / AIU 301)</name>
    <dbReference type="NCBI Taxonomy" id="926570"/>
    <lineage>
        <taxon>Bacteria</taxon>
        <taxon>Pseudomonadati</taxon>
        <taxon>Pseudomonadota</taxon>
        <taxon>Alphaproteobacteria</taxon>
        <taxon>Acetobacterales</taxon>
        <taxon>Acidocellaceae</taxon>
        <taxon>Acidiphilium</taxon>
    </lineage>
</organism>
<dbReference type="EMBL" id="AP012035">
    <property type="protein sequence ID" value="BAJ82218.1"/>
    <property type="molecule type" value="Genomic_DNA"/>
</dbReference>
<feature type="transmembrane region" description="Helical" evidence="1">
    <location>
        <begin position="435"/>
        <end position="454"/>
    </location>
</feature>
<dbReference type="AlphaFoldDB" id="F0J477"/>
<keyword evidence="1" id="KW-0472">Membrane</keyword>
<evidence type="ECO:0000313" key="3">
    <source>
        <dbReference type="Proteomes" id="UP000007100"/>
    </source>
</evidence>
<feature type="transmembrane region" description="Helical" evidence="1">
    <location>
        <begin position="166"/>
        <end position="185"/>
    </location>
</feature>
<dbReference type="OrthoDB" id="7284347at2"/>
<protein>
    <recommendedName>
        <fullName evidence="4">Glycosyltransferase RgtA/B/C/D-like domain-containing protein</fullName>
    </recommendedName>
</protein>
<dbReference type="KEGG" id="amv:ACMV_28710"/>
<sequence>MKAAGRLQDRRATLSAATCTALALVAAAITILASARTIPAVLHGTLFDPDSYMRLVRIRQGFAAGHLVNIVLGDDSGHPLVVEWSRLFDAVIVALAAPLAPFIGWTRALFAAGVATGPLSAGLLAVGLAFAASPLTGGRWIWAPAIIAPLLPGIRSFNVVGIVHYHIAQVALTAIAIGCTLRAGAGDRRMAWAAGLWGGLAIWMMPETMPFVVLGFGALGYLWLFRRLGFILVRIGAGFAATLWFALWIDPPHGGMLTPEIDRLSIVYAMLGLAIATSCAGLAWLDRYAPETRRASLGLIGATCVFAVWLAAYPEVALGPYGLIPAKAMHIFFGSINEDQPTDTLALAASRLGPALLGLGYILHRFWRCRHLPAFAGIWLIAAVGLTLAAGLTARMMIFQQYPAAFAAGLAPVALHDISARFASTPRRAATLRLGLVWLPVVLAYVPALALAAGRNATPGNQERCSLRAASALLAPATGRIVLTDPSLVPELLYRTRVIGVGSLYHHGLRAFMRDWKAWRTPAGVAEPAAVRATGAAFVLFCRADGAHSALGHGAADDALWPLLTSGQTPSWLQPLGHAGGYRLYRIRISAR</sequence>
<feature type="transmembrane region" description="Helical" evidence="1">
    <location>
        <begin position="84"/>
        <end position="102"/>
    </location>
</feature>
<feature type="transmembrane region" description="Helical" evidence="1">
    <location>
        <begin position="375"/>
        <end position="398"/>
    </location>
</feature>
<feature type="transmembrane region" description="Helical" evidence="1">
    <location>
        <begin position="197"/>
        <end position="224"/>
    </location>
</feature>
<accession>F0J477</accession>
<evidence type="ECO:0000313" key="2">
    <source>
        <dbReference type="EMBL" id="BAJ82218.1"/>
    </source>
</evidence>
<gene>
    <name evidence="2" type="ordered locus">ACMV_28710</name>
</gene>